<protein>
    <submittedName>
        <fullName evidence="1">Uncharacterized protein</fullName>
    </submittedName>
</protein>
<comment type="caution">
    <text evidence="1">The sequence shown here is derived from an EMBL/GenBank/DDBJ whole genome shotgun (WGS) entry which is preliminary data.</text>
</comment>
<proteinExistence type="predicted"/>
<evidence type="ECO:0000313" key="2">
    <source>
        <dbReference type="Proteomes" id="UP000005536"/>
    </source>
</evidence>
<reference evidence="1 2" key="1">
    <citation type="submission" date="2010-02" db="EMBL/GenBank/DDBJ databases">
        <authorList>
            <person name="Weinstock G."/>
            <person name="Sodergren E."/>
            <person name="Clifton S."/>
            <person name="Fulton L."/>
            <person name="Fulton B."/>
            <person name="Courtney L."/>
            <person name="Fronick C."/>
            <person name="Harrison M."/>
            <person name="Strong C."/>
            <person name="Farmer C."/>
            <person name="Delahaunty K."/>
            <person name="Markovic C."/>
            <person name="Hall O."/>
            <person name="Minx P."/>
            <person name="Tomlinson C."/>
            <person name="Mitreva M."/>
            <person name="Nelson J."/>
            <person name="Hou S."/>
            <person name="Wollam A."/>
            <person name="Pepin K.H."/>
            <person name="Johnson M."/>
            <person name="Bhonagiri V."/>
            <person name="Zhang X."/>
            <person name="Suruliraj S."/>
            <person name="Warren W."/>
            <person name="Chinwalla A."/>
            <person name="Mardis E.R."/>
            <person name="Wilson R.K."/>
        </authorList>
    </citation>
    <scope>NUCLEOTIDE SEQUENCE [LARGE SCALE GENOMIC DNA]</scope>
    <source>
        <strain evidence="1 2">ATCC 29315</strain>
    </source>
</reference>
<accession>D4DTJ2</accession>
<name>D4DTJ2_NEIEG</name>
<dbReference type="AlphaFoldDB" id="D4DTJ2"/>
<gene>
    <name evidence="1" type="ORF">NEIELOOT_02397</name>
</gene>
<evidence type="ECO:0000313" key="1">
    <source>
        <dbReference type="EMBL" id="EFE48806.1"/>
    </source>
</evidence>
<organism evidence="1 2">
    <name type="scientific">Neisseria elongata subsp. glycolytica ATCC 29315</name>
    <dbReference type="NCBI Taxonomy" id="546263"/>
    <lineage>
        <taxon>Bacteria</taxon>
        <taxon>Pseudomonadati</taxon>
        <taxon>Pseudomonadota</taxon>
        <taxon>Betaproteobacteria</taxon>
        <taxon>Neisseriales</taxon>
        <taxon>Neisseriaceae</taxon>
        <taxon>Neisseria</taxon>
    </lineage>
</organism>
<dbReference type="EMBL" id="ADBF01000234">
    <property type="protein sequence ID" value="EFE48806.1"/>
    <property type="molecule type" value="Genomic_DNA"/>
</dbReference>
<sequence length="60" mass="7262">MVINRFPCGCGAFGQCVKRRSVRYFSAKKRESWLKWFSDGLFSSYVYDFHVFYFLMRDVE</sequence>
<dbReference type="Proteomes" id="UP000005536">
    <property type="component" value="Unassembled WGS sequence"/>
</dbReference>